<dbReference type="GO" id="GO:0033553">
    <property type="term" value="C:rDNA heterochromatin"/>
    <property type="evidence" value="ECO:0007669"/>
    <property type="project" value="TreeGrafter"/>
</dbReference>
<feature type="region of interest" description="Disordered" evidence="1">
    <location>
        <begin position="354"/>
        <end position="436"/>
    </location>
</feature>
<evidence type="ECO:0000313" key="4">
    <source>
        <dbReference type="Proteomes" id="UP000320333"/>
    </source>
</evidence>
<feature type="compositionally biased region" description="Acidic residues" evidence="1">
    <location>
        <begin position="14"/>
        <end position="24"/>
    </location>
</feature>
<evidence type="ECO:0000259" key="2">
    <source>
        <dbReference type="Pfam" id="PF16761"/>
    </source>
</evidence>
<dbReference type="Proteomes" id="UP000320333">
    <property type="component" value="Unassembled WGS sequence"/>
</dbReference>
<proteinExistence type="predicted"/>
<organism evidence="3 4">
    <name type="scientific">Chytriomyces confervae</name>
    <dbReference type="NCBI Taxonomy" id="246404"/>
    <lineage>
        <taxon>Eukaryota</taxon>
        <taxon>Fungi</taxon>
        <taxon>Fungi incertae sedis</taxon>
        <taxon>Chytridiomycota</taxon>
        <taxon>Chytridiomycota incertae sedis</taxon>
        <taxon>Chytridiomycetes</taxon>
        <taxon>Chytridiales</taxon>
        <taxon>Chytriomycetaceae</taxon>
        <taxon>Chytriomyces</taxon>
    </lineage>
</organism>
<feature type="region of interest" description="Disordered" evidence="1">
    <location>
        <begin position="554"/>
        <end position="573"/>
    </location>
</feature>
<protein>
    <recommendedName>
        <fullName evidence="2">Cryptic loci regulator 2 N-terminal domain-containing protein</fullName>
    </recommendedName>
</protein>
<feature type="region of interest" description="Disordered" evidence="1">
    <location>
        <begin position="1"/>
        <end position="30"/>
    </location>
</feature>
<dbReference type="EMBL" id="QEAP01000032">
    <property type="protein sequence ID" value="TPX76930.1"/>
    <property type="molecule type" value="Genomic_DNA"/>
</dbReference>
<dbReference type="AlphaFoldDB" id="A0A507FMI9"/>
<dbReference type="GO" id="GO:0031934">
    <property type="term" value="C:mating-type region heterochromatin"/>
    <property type="evidence" value="ECO:0007669"/>
    <property type="project" value="TreeGrafter"/>
</dbReference>
<feature type="compositionally biased region" description="Acidic residues" evidence="1">
    <location>
        <begin position="875"/>
        <end position="886"/>
    </location>
</feature>
<dbReference type="InterPro" id="IPR038986">
    <property type="entry name" value="Clr2"/>
</dbReference>
<comment type="caution">
    <text evidence="3">The sequence shown here is derived from an EMBL/GenBank/DDBJ whole genome shotgun (WGS) entry which is preliminary data.</text>
</comment>
<keyword evidence="4" id="KW-1185">Reference proteome</keyword>
<feature type="compositionally biased region" description="Polar residues" evidence="1">
    <location>
        <begin position="555"/>
        <end position="568"/>
    </location>
</feature>
<feature type="region of interest" description="Disordered" evidence="1">
    <location>
        <begin position="623"/>
        <end position="647"/>
    </location>
</feature>
<evidence type="ECO:0000313" key="3">
    <source>
        <dbReference type="EMBL" id="TPX76930.1"/>
    </source>
</evidence>
<accession>A0A507FMI9</accession>
<feature type="compositionally biased region" description="Acidic residues" evidence="1">
    <location>
        <begin position="381"/>
        <end position="406"/>
    </location>
</feature>
<reference evidence="3 4" key="1">
    <citation type="journal article" date="2019" name="Sci. Rep.">
        <title>Comparative genomics of chytrid fungi reveal insights into the obligate biotrophic and pathogenic lifestyle of Synchytrium endobioticum.</title>
        <authorList>
            <person name="van de Vossenberg B.T.L.H."/>
            <person name="Warris S."/>
            <person name="Nguyen H.D.T."/>
            <person name="van Gent-Pelzer M.P.E."/>
            <person name="Joly D.L."/>
            <person name="van de Geest H.C."/>
            <person name="Bonants P.J.M."/>
            <person name="Smith D.S."/>
            <person name="Levesque C.A."/>
            <person name="van der Lee T.A.J."/>
        </authorList>
    </citation>
    <scope>NUCLEOTIDE SEQUENCE [LARGE SCALE GENOMIC DNA]</scope>
    <source>
        <strain evidence="3 4">CBS 675.73</strain>
    </source>
</reference>
<dbReference type="GO" id="GO:0070824">
    <property type="term" value="C:SHREC complex"/>
    <property type="evidence" value="ECO:0007669"/>
    <property type="project" value="InterPro"/>
</dbReference>
<feature type="compositionally biased region" description="Basic and acidic residues" evidence="1">
    <location>
        <begin position="1"/>
        <end position="13"/>
    </location>
</feature>
<feature type="compositionally biased region" description="Low complexity" evidence="1">
    <location>
        <begin position="363"/>
        <end position="380"/>
    </location>
</feature>
<gene>
    <name evidence="3" type="ORF">CcCBS67573_g01788</name>
</gene>
<dbReference type="InterPro" id="IPR031915">
    <property type="entry name" value="Clr2_N"/>
</dbReference>
<evidence type="ECO:0000256" key="1">
    <source>
        <dbReference type="SAM" id="MobiDB-lite"/>
    </source>
</evidence>
<feature type="region of interest" description="Disordered" evidence="1">
    <location>
        <begin position="866"/>
        <end position="907"/>
    </location>
</feature>
<dbReference type="OrthoDB" id="1919336at2759"/>
<dbReference type="Pfam" id="PF16761">
    <property type="entry name" value="Clr2_transil"/>
    <property type="match status" value="1"/>
</dbReference>
<sequence>MDDNTNKHVRAESDTEDALPDAQDEGGRHKRPRIDACLFMDDALSPVSVALERQRVDRNILTSLDEDRPVSVLSNSIIDPTAFKYQHDAHSVFYSLDIVENALPVNDADKEKDADTADGVMEDAVLAQTSGRRVASSSSPPASSSSLRIARVLMDANKTVPSVLPGRESWTYPCFSDADPRACPNEELGRLVLCREPSNGHLGDDLDAALLAAAWCVRLGLDHGWPNNYALASVRTTPPSGPRWDAYLYGHPSGHTFNSPNEFLPHLQWLCSSNPLIPCICKLCNGEPIKDTSHIQFLDPPPEIPEQLELEPEISLTYEGDEKIIPSTIDLAQISPPPPNLAVSPLPVPLKTSTILDADWGGDDSNSSSEDGSYGDSNGDFSDESESDGDDMNDDDDDDSGNESETMEVSKDRAEESNSEQDEMEREPLFPDIEPLMPQVSTSSVYRRPKKKIDASRILSPDVLTSSYTPLRKSEVAWYPSARLNFQPAPSNPDSFLQRMPMWPVLLLSHPDANSRLTTILPLPLPSSSEIQAVSTHHPDRQPPPFSRSCVRTADTPSHYTPKPTNAPTFGPRTVNVSDLVPWRQIDATPPHHNRKYMSTDHAWQRRWNRGVLQAVGASSSWEPLYTTETGEQQEEERDANANDGVSPTNLAGTVLWKELTAVRYGVEVVRMGDWVHVVLPSPFVDDEMEMKNVSAAHASAKHRMMKIDRIVFRSPAVNLLRRFDREVVESDEQRVKQILEAQRKSGKVIVEGDVYAFRKQVGWFLVGRKRCTMRKVVMGRRFGFEEATLNDMPGGYDGSGEVDEVGGGFGQVGLVVGEGKRYWDGWVDNVIGQDDIEDVSAGKLSAKVEIVKALEGLGSNQSGAGASNGVVDFNYEEDSDDEEIDVGGPPRKASDHVLAEGDDIDA</sequence>
<feature type="domain" description="Cryptic loci regulator 2 N-terminal" evidence="2">
    <location>
        <begin position="224"/>
        <end position="284"/>
    </location>
</feature>
<dbReference type="PANTHER" id="PTHR38046">
    <property type="entry name" value="CRYPTIC LOCI REGULATOR 2"/>
    <property type="match status" value="1"/>
</dbReference>
<name>A0A507FMI9_9FUNG</name>
<dbReference type="GO" id="GO:0030466">
    <property type="term" value="P:silent mating-type cassette heterochromatin formation"/>
    <property type="evidence" value="ECO:0007669"/>
    <property type="project" value="TreeGrafter"/>
</dbReference>
<dbReference type="PANTHER" id="PTHR38046:SF1">
    <property type="entry name" value="CRYPTIC LOCI REGULATOR 2"/>
    <property type="match status" value="1"/>
</dbReference>